<comment type="caution">
    <text evidence="4">The sequence shown here is derived from an EMBL/GenBank/DDBJ whole genome shotgun (WGS) entry which is preliminary data.</text>
</comment>
<sequence length="317" mass="34822">MKMLAVDDDPYFLELLQAVLASAGLTDLALATSATEAAQIIADAKPPFECCFIDMRMPEIEGDYLCKWIRRLPDYRDTTILMITAKSEKSDIDRAFLAGASDYMTKPMDLAELIVRAKEIARSGKRMKHPGAKASAPAPAPAEGAQSSRIEFTDPIPLSGIRTAIDLNAMEKYLLQLSRSRKYELTACAFKIFEAAKLHLVCSPAEFRNILNAAATAIMEALRPSRPFISYAGYGAFVCAGDESQIGGMEAAALERAIAATLDRMDLRHHNGLPIKVRLLMSSPQKLGVWSGRKVVDAMYRTIGDAEERCSQFDNSF</sequence>
<protein>
    <submittedName>
        <fullName evidence="4">Response regulator MprA</fullName>
    </submittedName>
</protein>
<dbReference type="Gene3D" id="3.40.50.2300">
    <property type="match status" value="1"/>
</dbReference>
<dbReference type="InterPro" id="IPR011006">
    <property type="entry name" value="CheY-like_superfamily"/>
</dbReference>
<dbReference type="InterPro" id="IPR050595">
    <property type="entry name" value="Bact_response_regulator"/>
</dbReference>
<name>A0A1J5QD17_9ZZZZ</name>
<dbReference type="GO" id="GO:0000160">
    <property type="term" value="P:phosphorelay signal transduction system"/>
    <property type="evidence" value="ECO:0007669"/>
    <property type="project" value="InterPro"/>
</dbReference>
<evidence type="ECO:0000313" key="4">
    <source>
        <dbReference type="EMBL" id="OIQ75379.1"/>
    </source>
</evidence>
<dbReference type="InterPro" id="IPR001789">
    <property type="entry name" value="Sig_transdc_resp-reg_receiver"/>
</dbReference>
<accession>A0A1J5QD17</accession>
<feature type="region of interest" description="Disordered" evidence="2">
    <location>
        <begin position="124"/>
        <end position="147"/>
    </location>
</feature>
<dbReference type="SMART" id="SM00448">
    <property type="entry name" value="REC"/>
    <property type="match status" value="1"/>
</dbReference>
<reference evidence="4" key="1">
    <citation type="submission" date="2016-10" db="EMBL/GenBank/DDBJ databases">
        <title>Sequence of Gallionella enrichment culture.</title>
        <authorList>
            <person name="Poehlein A."/>
            <person name="Muehling M."/>
            <person name="Daniel R."/>
        </authorList>
    </citation>
    <scope>NUCLEOTIDE SEQUENCE</scope>
</reference>
<keyword evidence="1" id="KW-0597">Phosphoprotein</keyword>
<dbReference type="Pfam" id="PF00072">
    <property type="entry name" value="Response_reg"/>
    <property type="match status" value="1"/>
</dbReference>
<feature type="domain" description="Response regulatory" evidence="3">
    <location>
        <begin position="2"/>
        <end position="121"/>
    </location>
</feature>
<evidence type="ECO:0000256" key="2">
    <source>
        <dbReference type="SAM" id="MobiDB-lite"/>
    </source>
</evidence>
<dbReference type="EMBL" id="MLJW01002184">
    <property type="protein sequence ID" value="OIQ75379.1"/>
    <property type="molecule type" value="Genomic_DNA"/>
</dbReference>
<dbReference type="SUPFAM" id="SSF52172">
    <property type="entry name" value="CheY-like"/>
    <property type="match status" value="1"/>
</dbReference>
<dbReference type="PANTHER" id="PTHR44591:SF3">
    <property type="entry name" value="RESPONSE REGULATORY DOMAIN-CONTAINING PROTEIN"/>
    <property type="match status" value="1"/>
</dbReference>
<evidence type="ECO:0000256" key="1">
    <source>
        <dbReference type="ARBA" id="ARBA00022553"/>
    </source>
</evidence>
<feature type="compositionally biased region" description="Low complexity" evidence="2">
    <location>
        <begin position="132"/>
        <end position="145"/>
    </location>
</feature>
<dbReference type="PANTHER" id="PTHR44591">
    <property type="entry name" value="STRESS RESPONSE REGULATOR PROTEIN 1"/>
    <property type="match status" value="1"/>
</dbReference>
<organism evidence="4">
    <name type="scientific">mine drainage metagenome</name>
    <dbReference type="NCBI Taxonomy" id="410659"/>
    <lineage>
        <taxon>unclassified sequences</taxon>
        <taxon>metagenomes</taxon>
        <taxon>ecological metagenomes</taxon>
    </lineage>
</organism>
<gene>
    <name evidence="4" type="primary">mprA_22</name>
    <name evidence="4" type="ORF">GALL_429540</name>
</gene>
<evidence type="ECO:0000259" key="3">
    <source>
        <dbReference type="PROSITE" id="PS50110"/>
    </source>
</evidence>
<dbReference type="PROSITE" id="PS50110">
    <property type="entry name" value="RESPONSE_REGULATORY"/>
    <property type="match status" value="1"/>
</dbReference>
<dbReference type="AlphaFoldDB" id="A0A1J5QD17"/>
<proteinExistence type="predicted"/>